<protein>
    <recommendedName>
        <fullName evidence="8">Sec23/Sec24 trunk domain-containing protein</fullName>
    </recommendedName>
</protein>
<dbReference type="InterPro" id="IPR036174">
    <property type="entry name" value="Znf_Sec23_Sec24_sf"/>
</dbReference>
<dbReference type="Pfam" id="PF04810">
    <property type="entry name" value="zf-Sec23_Sec24"/>
    <property type="match status" value="1"/>
</dbReference>
<dbReference type="GO" id="GO:0008270">
    <property type="term" value="F:zinc ion binding"/>
    <property type="evidence" value="ECO:0007669"/>
    <property type="project" value="InterPro"/>
</dbReference>
<dbReference type="GO" id="GO:0090110">
    <property type="term" value="P:COPII-coated vesicle cargo loading"/>
    <property type="evidence" value="ECO:0007669"/>
    <property type="project" value="TreeGrafter"/>
</dbReference>
<feature type="compositionally biased region" description="Polar residues" evidence="3">
    <location>
        <begin position="158"/>
        <end position="167"/>
    </location>
</feature>
<feature type="region of interest" description="Disordered" evidence="3">
    <location>
        <begin position="192"/>
        <end position="211"/>
    </location>
</feature>
<dbReference type="STRING" id="244447.ENSCSEP00000032091"/>
<dbReference type="GO" id="GO:0000149">
    <property type="term" value="F:SNARE binding"/>
    <property type="evidence" value="ECO:0007669"/>
    <property type="project" value="TreeGrafter"/>
</dbReference>
<dbReference type="Pfam" id="PF04811">
    <property type="entry name" value="Sec23_trunk"/>
    <property type="match status" value="1"/>
</dbReference>
<dbReference type="SUPFAM" id="SSF53300">
    <property type="entry name" value="vWA-like"/>
    <property type="match status" value="1"/>
</dbReference>
<dbReference type="PANTHER" id="PTHR13803">
    <property type="entry name" value="SEC24-RELATED PROTEIN"/>
    <property type="match status" value="1"/>
</dbReference>
<dbReference type="GO" id="GO:0005829">
    <property type="term" value="C:cytosol"/>
    <property type="evidence" value="ECO:0007669"/>
    <property type="project" value="UniProtKB-SubCell"/>
</dbReference>
<evidence type="ECO:0000313" key="7">
    <source>
        <dbReference type="Proteomes" id="UP000265120"/>
    </source>
</evidence>
<organism evidence="6 7">
    <name type="scientific">Cynoglossus semilaevis</name>
    <name type="common">Tongue sole</name>
    <dbReference type="NCBI Taxonomy" id="244447"/>
    <lineage>
        <taxon>Eukaryota</taxon>
        <taxon>Metazoa</taxon>
        <taxon>Chordata</taxon>
        <taxon>Craniata</taxon>
        <taxon>Vertebrata</taxon>
        <taxon>Euteleostomi</taxon>
        <taxon>Actinopterygii</taxon>
        <taxon>Neopterygii</taxon>
        <taxon>Teleostei</taxon>
        <taxon>Neoteleostei</taxon>
        <taxon>Acanthomorphata</taxon>
        <taxon>Carangaria</taxon>
        <taxon>Pleuronectiformes</taxon>
        <taxon>Pleuronectoidei</taxon>
        <taxon>Cynoglossidae</taxon>
        <taxon>Cynoglossinae</taxon>
        <taxon>Cynoglossus</taxon>
    </lineage>
</organism>
<feature type="domain" description="Sec23/Sec24 trunk" evidence="5">
    <location>
        <begin position="388"/>
        <end position="529"/>
    </location>
</feature>
<dbReference type="InterPro" id="IPR006895">
    <property type="entry name" value="Znf_Sec23_Sec24"/>
</dbReference>
<dbReference type="Ensembl" id="ENSCSET00000032509.1">
    <property type="protein sequence ID" value="ENSCSEP00000032091.1"/>
    <property type="gene ID" value="ENSCSEG00000020600.1"/>
</dbReference>
<dbReference type="Gene3D" id="2.30.30.380">
    <property type="entry name" value="Zn-finger domain of Sec23/24"/>
    <property type="match status" value="1"/>
</dbReference>
<dbReference type="InterPro" id="IPR050550">
    <property type="entry name" value="SEC23_SEC24_subfamily"/>
</dbReference>
<dbReference type="SUPFAM" id="SSF81995">
    <property type="entry name" value="beta-sandwich domain of Sec23/24"/>
    <property type="match status" value="1"/>
</dbReference>
<feature type="region of interest" description="Disordered" evidence="3">
    <location>
        <begin position="148"/>
        <end position="182"/>
    </location>
</feature>
<evidence type="ECO:0000259" key="5">
    <source>
        <dbReference type="Pfam" id="PF04811"/>
    </source>
</evidence>
<dbReference type="GO" id="GO:0030127">
    <property type="term" value="C:COPII vesicle coat"/>
    <property type="evidence" value="ECO:0007669"/>
    <property type="project" value="InterPro"/>
</dbReference>
<proteinExistence type="inferred from homology"/>
<reference evidence="6" key="2">
    <citation type="submission" date="2025-08" db="UniProtKB">
        <authorList>
            <consortium name="Ensembl"/>
        </authorList>
    </citation>
    <scope>IDENTIFICATION</scope>
</reference>
<evidence type="ECO:0000256" key="3">
    <source>
        <dbReference type="SAM" id="MobiDB-lite"/>
    </source>
</evidence>
<comment type="subcellular location">
    <subcellularLocation>
        <location evidence="1">Cytoplasm</location>
        <location evidence="1">Cytosol</location>
    </subcellularLocation>
</comment>
<keyword evidence="7" id="KW-1185">Reference proteome</keyword>
<dbReference type="PANTHER" id="PTHR13803:SF29">
    <property type="entry name" value="PROTEIN TRANSPORT PROTEIN SEC24C"/>
    <property type="match status" value="1"/>
</dbReference>
<evidence type="ECO:0000313" key="6">
    <source>
        <dbReference type="Ensembl" id="ENSCSEP00000032091.1"/>
    </source>
</evidence>
<evidence type="ECO:0000256" key="2">
    <source>
        <dbReference type="ARBA" id="ARBA00008334"/>
    </source>
</evidence>
<dbReference type="AlphaFoldDB" id="A0A3P8X335"/>
<dbReference type="GO" id="GO:0006886">
    <property type="term" value="P:intracellular protein transport"/>
    <property type="evidence" value="ECO:0007669"/>
    <property type="project" value="InterPro"/>
</dbReference>
<sequence length="585" mass="63915">MTYTQMANQSQTPCQWTGQNGWPAVSPSGPHNPMPSLQHLNLGSQYPEHQQWTNQTNMGFSSNVNHTVHHTDTNGPLSIPGVNKVGNAPPCFLPVVTTETQLQQMSPHYPKRPDQAIPPPPQPLYSQQGSLHGNLQITPQSFENYGGQYPQHHHGNLMDSSGSPTGTVQPQPQCVLPPQLRGTTDTFVPSAVTLDKNSTPQSPTSESRYGLDPELLPSAVKVMAEDRAEWENKVFVSEFFSALPPLPTTSCPVEDKGNTSPSVIRSTTYCVPCDGQTVLLSRLPLGALVTPFAERNDKEMPLPVCQEPECVVGCKYCGASMCPAMNWQDCGQRFYCPFCGKLSEVPWQQYQPTKGVAGPRADKDRRPELSMGSYEIVHSQRAEAAALLLAIDVSASALRGGHLEFVSQQIHMLLNSLNRENGDGVSDVRVGLMTYDSRIHLYNLSPALTRPHMLVLTDTDDLQLPVRDGLLVSLRDCIDSIDSVLQLIPKFTEECNVPGGVSVKLPVTAGLTVLQALDCPGKLLIFHSASLVETELTNTSGFFGSYKPKVCKNHIACCTVYSSSVVPNLVTPSLKNTHLIYFFSL</sequence>
<reference evidence="6 7" key="1">
    <citation type="journal article" date="2014" name="Nat. Genet.">
        <title>Whole-genome sequence of a flatfish provides insights into ZW sex chromosome evolution and adaptation to a benthic lifestyle.</title>
        <authorList>
            <person name="Chen S."/>
            <person name="Zhang G."/>
            <person name="Shao C."/>
            <person name="Huang Q."/>
            <person name="Liu G."/>
            <person name="Zhang P."/>
            <person name="Song W."/>
            <person name="An N."/>
            <person name="Chalopin D."/>
            <person name="Volff J.N."/>
            <person name="Hong Y."/>
            <person name="Li Q."/>
            <person name="Sha Z."/>
            <person name="Zhou H."/>
            <person name="Xie M."/>
            <person name="Yu Q."/>
            <person name="Liu Y."/>
            <person name="Xiang H."/>
            <person name="Wang N."/>
            <person name="Wu K."/>
            <person name="Yang C."/>
            <person name="Zhou Q."/>
            <person name="Liao X."/>
            <person name="Yang L."/>
            <person name="Hu Q."/>
            <person name="Zhang J."/>
            <person name="Meng L."/>
            <person name="Jin L."/>
            <person name="Tian Y."/>
            <person name="Lian J."/>
            <person name="Yang J."/>
            <person name="Miao G."/>
            <person name="Liu S."/>
            <person name="Liang Z."/>
            <person name="Yan F."/>
            <person name="Li Y."/>
            <person name="Sun B."/>
            <person name="Zhang H."/>
            <person name="Zhang J."/>
            <person name="Zhu Y."/>
            <person name="Du M."/>
            <person name="Zhao Y."/>
            <person name="Schartl M."/>
            <person name="Tang Q."/>
            <person name="Wang J."/>
        </authorList>
    </citation>
    <scope>NUCLEOTIDE SEQUENCE</scope>
</reference>
<evidence type="ECO:0000259" key="4">
    <source>
        <dbReference type="Pfam" id="PF04810"/>
    </source>
</evidence>
<dbReference type="GeneTree" id="ENSGT00950000182924"/>
<comment type="similarity">
    <text evidence="2">Belongs to the SEC23/SEC24 family. SEC24 subfamily.</text>
</comment>
<dbReference type="InterPro" id="IPR006896">
    <property type="entry name" value="Sec23/24_trunk_dom"/>
</dbReference>
<name>A0A3P8X335_CYNSE</name>
<feature type="domain" description="Zinc finger Sec23/Sec24-type" evidence="4">
    <location>
        <begin position="312"/>
        <end position="346"/>
    </location>
</feature>
<dbReference type="OMA" id="TANSEYT"/>
<dbReference type="Gene3D" id="3.40.50.410">
    <property type="entry name" value="von Willebrand factor, type A domain"/>
    <property type="match status" value="1"/>
</dbReference>
<reference evidence="6" key="3">
    <citation type="submission" date="2025-09" db="UniProtKB">
        <authorList>
            <consortium name="Ensembl"/>
        </authorList>
    </citation>
    <scope>IDENTIFICATION</scope>
</reference>
<dbReference type="SUPFAM" id="SSF82919">
    <property type="entry name" value="Zn-finger domain of Sec23/24"/>
    <property type="match status" value="1"/>
</dbReference>
<dbReference type="InterPro" id="IPR036465">
    <property type="entry name" value="vWFA_dom_sf"/>
</dbReference>
<dbReference type="InParanoid" id="A0A3P8X335"/>
<feature type="compositionally biased region" description="Low complexity" evidence="3">
    <location>
        <begin position="168"/>
        <end position="180"/>
    </location>
</feature>
<feature type="compositionally biased region" description="Polar residues" evidence="3">
    <location>
        <begin position="195"/>
        <end position="207"/>
    </location>
</feature>
<dbReference type="Proteomes" id="UP000265120">
    <property type="component" value="Chromosome Z"/>
</dbReference>
<dbReference type="GO" id="GO:0070971">
    <property type="term" value="C:endoplasmic reticulum exit site"/>
    <property type="evidence" value="ECO:0007669"/>
    <property type="project" value="TreeGrafter"/>
</dbReference>
<accession>A0A3P8X335</accession>
<evidence type="ECO:0008006" key="8">
    <source>
        <dbReference type="Google" id="ProtNLM"/>
    </source>
</evidence>
<evidence type="ECO:0000256" key="1">
    <source>
        <dbReference type="ARBA" id="ARBA00004514"/>
    </source>
</evidence>